<protein>
    <submittedName>
        <fullName evidence="1">Uncharacterized protein</fullName>
    </submittedName>
</protein>
<organism evidence="1 2">
    <name type="scientific">Gopherus evgoodei</name>
    <name type="common">Goodes thornscrub tortoise</name>
    <dbReference type="NCBI Taxonomy" id="1825980"/>
    <lineage>
        <taxon>Eukaryota</taxon>
        <taxon>Metazoa</taxon>
        <taxon>Chordata</taxon>
        <taxon>Craniata</taxon>
        <taxon>Vertebrata</taxon>
        <taxon>Euteleostomi</taxon>
        <taxon>Archelosauria</taxon>
        <taxon>Testudinata</taxon>
        <taxon>Testudines</taxon>
        <taxon>Cryptodira</taxon>
        <taxon>Durocryptodira</taxon>
        <taxon>Testudinoidea</taxon>
        <taxon>Testudinidae</taxon>
        <taxon>Gopherus</taxon>
    </lineage>
</organism>
<dbReference type="Ensembl" id="ENSGEVT00005003341.1">
    <property type="protein sequence ID" value="ENSGEVP00005003192.1"/>
    <property type="gene ID" value="ENSGEVG00005002341.1"/>
</dbReference>
<reference evidence="1" key="2">
    <citation type="submission" date="2025-09" db="UniProtKB">
        <authorList>
            <consortium name="Ensembl"/>
        </authorList>
    </citation>
    <scope>IDENTIFICATION</scope>
</reference>
<dbReference type="Proteomes" id="UP000694390">
    <property type="component" value="Unassembled WGS sequence"/>
</dbReference>
<sequence length="102" mass="10942">MWPAGAASWLPCLWDLALRQGALSGNLLALLSHLVASGRSIWIFISTNPEGNLPAHVGPGTGHLPPYRGPREPLALQPRALPSSCQAQLQRSLPRAPMHTSH</sequence>
<dbReference type="GeneTree" id="ENSGT00940000170408"/>
<accession>A0A8C4VJA3</accession>
<dbReference type="AlphaFoldDB" id="A0A8C4VJA3"/>
<evidence type="ECO:0000313" key="2">
    <source>
        <dbReference type="Proteomes" id="UP000694390"/>
    </source>
</evidence>
<keyword evidence="2" id="KW-1185">Reference proteome</keyword>
<reference evidence="1" key="1">
    <citation type="submission" date="2025-08" db="UniProtKB">
        <authorList>
            <consortium name="Ensembl"/>
        </authorList>
    </citation>
    <scope>IDENTIFICATION</scope>
</reference>
<name>A0A8C4VJA3_9SAUR</name>
<evidence type="ECO:0000313" key="1">
    <source>
        <dbReference type="Ensembl" id="ENSGEVP00005003192.1"/>
    </source>
</evidence>
<proteinExistence type="predicted"/>